<dbReference type="InterPro" id="IPR004520">
    <property type="entry name" value="GTPase_MnmE"/>
</dbReference>
<comment type="caution">
    <text evidence="9">The sequence shown here is derived from an EMBL/GenBank/DDBJ whole genome shotgun (WGS) entry which is preliminary data.</text>
</comment>
<evidence type="ECO:0000256" key="5">
    <source>
        <dbReference type="ARBA" id="ARBA00023134"/>
    </source>
</evidence>
<keyword evidence="3 6" id="KW-0547">Nucleotide-binding</keyword>
<comment type="subcellular location">
    <subcellularLocation>
        <location evidence="6">Cytoplasm</location>
    </subcellularLocation>
</comment>
<dbReference type="GO" id="GO:0005525">
    <property type="term" value="F:GTP binding"/>
    <property type="evidence" value="ECO:0007669"/>
    <property type="project" value="UniProtKB-UniRule"/>
</dbReference>
<dbReference type="InterPro" id="IPR031168">
    <property type="entry name" value="G_TrmE"/>
</dbReference>
<dbReference type="GO" id="GO:0030488">
    <property type="term" value="P:tRNA methylation"/>
    <property type="evidence" value="ECO:0007669"/>
    <property type="project" value="TreeGrafter"/>
</dbReference>
<keyword evidence="4 6" id="KW-0630">Potassium</keyword>
<dbReference type="Pfam" id="PF01926">
    <property type="entry name" value="MMR_HSR1"/>
    <property type="match status" value="1"/>
</dbReference>
<dbReference type="SUPFAM" id="SSF52540">
    <property type="entry name" value="P-loop containing nucleoside triphosphate hydrolases"/>
    <property type="match status" value="1"/>
</dbReference>
<dbReference type="Gene3D" id="3.30.1360.120">
    <property type="entry name" value="Probable tRNA modification gtpase trme, domain 1"/>
    <property type="match status" value="1"/>
</dbReference>
<dbReference type="PROSITE" id="PS51709">
    <property type="entry name" value="G_TRME"/>
    <property type="match status" value="1"/>
</dbReference>
<feature type="binding site" evidence="6">
    <location>
        <position position="464"/>
    </location>
    <ligand>
        <name>(6S)-5-formyl-5,6,7,8-tetrahydrofolate</name>
        <dbReference type="ChEBI" id="CHEBI:57457"/>
    </ligand>
</feature>
<dbReference type="CDD" id="cd14858">
    <property type="entry name" value="TrmE_N"/>
    <property type="match status" value="1"/>
</dbReference>
<feature type="binding site" evidence="6">
    <location>
        <position position="136"/>
    </location>
    <ligand>
        <name>(6S)-5-formyl-5,6,7,8-tetrahydrofolate</name>
        <dbReference type="ChEBI" id="CHEBI:57457"/>
    </ligand>
</feature>
<comment type="similarity">
    <text evidence="1 6 7">Belongs to the TRAFAC class TrmE-Era-EngA-EngB-Septin-like GTPase superfamily. TrmE GTPase family.</text>
</comment>
<accession>A0A4Q7YVB8</accession>
<dbReference type="InterPro" id="IPR025867">
    <property type="entry name" value="MnmE_helical"/>
</dbReference>
<keyword evidence="6" id="KW-0460">Magnesium</keyword>
<comment type="caution">
    <text evidence="6">Lacks conserved residue(s) required for the propagation of feature annotation.</text>
</comment>
<evidence type="ECO:0000256" key="6">
    <source>
        <dbReference type="HAMAP-Rule" id="MF_00379"/>
    </source>
</evidence>
<dbReference type="Pfam" id="PF10396">
    <property type="entry name" value="TrmE_N"/>
    <property type="match status" value="1"/>
</dbReference>
<comment type="subunit">
    <text evidence="6">Homodimer. Heterotetramer of two MnmE and two MnmG subunits.</text>
</comment>
<dbReference type="CDD" id="cd04164">
    <property type="entry name" value="trmE"/>
    <property type="match status" value="1"/>
</dbReference>
<dbReference type="AlphaFoldDB" id="A0A4Q7YVB8"/>
<dbReference type="Gene3D" id="3.40.50.300">
    <property type="entry name" value="P-loop containing nucleotide triphosphate hydrolases"/>
    <property type="match status" value="1"/>
</dbReference>
<keyword evidence="6" id="KW-0378">Hydrolase</keyword>
<keyword evidence="2 6" id="KW-0819">tRNA processing</keyword>
<comment type="cofactor">
    <cofactor evidence="6">
        <name>K(+)</name>
        <dbReference type="ChEBI" id="CHEBI:29103"/>
    </cofactor>
    <text evidence="6">Binds 1 potassium ion per subunit.</text>
</comment>
<feature type="binding site" evidence="6">
    <location>
        <begin position="242"/>
        <end position="247"/>
    </location>
    <ligand>
        <name>GTP</name>
        <dbReference type="ChEBI" id="CHEBI:37565"/>
    </ligand>
</feature>
<feature type="binding site" evidence="6">
    <location>
        <position position="267"/>
    </location>
    <ligand>
        <name>Mg(2+)</name>
        <dbReference type="ChEBI" id="CHEBI:18420"/>
    </ligand>
</feature>
<dbReference type="HAMAP" id="MF_00379">
    <property type="entry name" value="GTPase_MnmE"/>
    <property type="match status" value="1"/>
</dbReference>
<dbReference type="Pfam" id="PF12631">
    <property type="entry name" value="MnmE_helical"/>
    <property type="match status" value="1"/>
</dbReference>
<dbReference type="PRINTS" id="PR00449">
    <property type="entry name" value="RASTRNSFRMNG"/>
</dbReference>
<dbReference type="InterPro" id="IPR006073">
    <property type="entry name" value="GTP-bd"/>
</dbReference>
<feature type="domain" description="TrmE-type G" evidence="8">
    <location>
        <begin position="232"/>
        <end position="386"/>
    </location>
</feature>
<keyword evidence="6" id="KW-0479">Metal-binding</keyword>
<evidence type="ECO:0000256" key="1">
    <source>
        <dbReference type="ARBA" id="ARBA00011043"/>
    </source>
</evidence>
<dbReference type="InterPro" id="IPR027266">
    <property type="entry name" value="TrmE/GcvT-like"/>
</dbReference>
<dbReference type="PANTHER" id="PTHR42714">
    <property type="entry name" value="TRNA MODIFICATION GTPASE GTPBP3"/>
    <property type="match status" value="1"/>
</dbReference>
<name>A0A4Q7YVB8_9BACT</name>
<dbReference type="NCBIfam" id="NF003661">
    <property type="entry name" value="PRK05291.1-3"/>
    <property type="match status" value="1"/>
</dbReference>
<dbReference type="EC" id="3.6.-.-" evidence="6"/>
<evidence type="ECO:0000313" key="9">
    <source>
        <dbReference type="EMBL" id="RZU41737.1"/>
    </source>
</evidence>
<organism evidence="9 10">
    <name type="scientific">Edaphobacter modestus</name>
    <dbReference type="NCBI Taxonomy" id="388466"/>
    <lineage>
        <taxon>Bacteria</taxon>
        <taxon>Pseudomonadati</taxon>
        <taxon>Acidobacteriota</taxon>
        <taxon>Terriglobia</taxon>
        <taxon>Terriglobales</taxon>
        <taxon>Acidobacteriaceae</taxon>
        <taxon>Edaphobacter</taxon>
    </lineage>
</organism>
<feature type="binding site" evidence="6">
    <location>
        <begin position="286"/>
        <end position="289"/>
    </location>
    <ligand>
        <name>GTP</name>
        <dbReference type="ChEBI" id="CHEBI:37565"/>
    </ligand>
</feature>
<sequence length="464" mass="49693">MNNSMAGSDEPTEAGIQADTIVAISTPPGRGGIGVIRLSGGLSRVIAEGLVRLARPLEAGRARFGYVIDPATQETLDEVVVTFFVAPHSYTSEDVVEIAMHGSPVLLNYALERAMESGARLAEPGEFTERAFLSGRLDLTQAEAVRDLIDASTLHQARVAAQQMGGALSRKIAPVKERLIALIAGLEAGVDFAEDDIDTMPTTEISSRLQEVEAPLRELERCFGYGRLIHDGMRLAIVGRPNVGKSSLFNRLVERDRAIVTATPGTTRDLVTERVSIEGVPLELIDTAGLRETTDEAETIGITKSREAMAEADLVLIVVDGASQLHPEDIKTISAIVDRPLVVAANKLDLGVADLSLQEQALVVRTSAVTGEGIEDLRRAILRTATKGASSQETALVTNLRQRQAVTEALVSLQRAREATLAALPHEVLLVDLYEALGGLDRLTGATTADDILHRIFSSFCIGK</sequence>
<protein>
    <recommendedName>
        <fullName evidence="6">tRNA modification GTPase MnmE</fullName>
        <ecNumber evidence="6">3.6.-.-</ecNumber>
    </recommendedName>
</protein>
<evidence type="ECO:0000259" key="8">
    <source>
        <dbReference type="PROSITE" id="PS51709"/>
    </source>
</evidence>
<evidence type="ECO:0000256" key="7">
    <source>
        <dbReference type="RuleBase" id="RU003313"/>
    </source>
</evidence>
<dbReference type="InterPro" id="IPR018948">
    <property type="entry name" value="GTP-bd_TrmE_N"/>
</dbReference>
<dbReference type="GO" id="GO:0002098">
    <property type="term" value="P:tRNA wobble uridine modification"/>
    <property type="evidence" value="ECO:0007669"/>
    <property type="project" value="TreeGrafter"/>
</dbReference>
<feature type="binding site" evidence="6">
    <location>
        <position position="97"/>
    </location>
    <ligand>
        <name>(6S)-5-formyl-5,6,7,8-tetrahydrofolate</name>
        <dbReference type="ChEBI" id="CHEBI:57457"/>
    </ligand>
</feature>
<dbReference type="GO" id="GO:0003924">
    <property type="term" value="F:GTPase activity"/>
    <property type="evidence" value="ECO:0007669"/>
    <property type="project" value="UniProtKB-UniRule"/>
</dbReference>
<dbReference type="EMBL" id="SHKW01000001">
    <property type="protein sequence ID" value="RZU41737.1"/>
    <property type="molecule type" value="Genomic_DNA"/>
</dbReference>
<keyword evidence="6" id="KW-0963">Cytoplasm</keyword>
<dbReference type="NCBIfam" id="TIGR00450">
    <property type="entry name" value="mnmE_trmE_thdF"/>
    <property type="match status" value="1"/>
</dbReference>
<proteinExistence type="inferred from homology"/>
<dbReference type="InterPro" id="IPR027368">
    <property type="entry name" value="MnmE_dom2"/>
</dbReference>
<evidence type="ECO:0000313" key="10">
    <source>
        <dbReference type="Proteomes" id="UP000292958"/>
    </source>
</evidence>
<keyword evidence="5 6" id="KW-0342">GTP-binding</keyword>
<dbReference type="Gene3D" id="1.20.120.430">
    <property type="entry name" value="tRNA modification GTPase MnmE domain 2"/>
    <property type="match status" value="1"/>
</dbReference>
<evidence type="ECO:0000256" key="3">
    <source>
        <dbReference type="ARBA" id="ARBA00022741"/>
    </source>
</evidence>
<dbReference type="Proteomes" id="UP000292958">
    <property type="component" value="Unassembled WGS sequence"/>
</dbReference>
<feature type="binding site" evidence="6">
    <location>
        <position position="246"/>
    </location>
    <ligand>
        <name>Mg(2+)</name>
        <dbReference type="ChEBI" id="CHEBI:18420"/>
    </ligand>
</feature>
<dbReference type="InterPro" id="IPR027417">
    <property type="entry name" value="P-loop_NTPase"/>
</dbReference>
<feature type="binding site" evidence="6">
    <location>
        <begin position="261"/>
        <end position="267"/>
    </location>
    <ligand>
        <name>GTP</name>
        <dbReference type="ChEBI" id="CHEBI:37565"/>
    </ligand>
</feature>
<gene>
    <name evidence="6" type="primary">mnmE</name>
    <name evidence="6" type="synonym">trmE</name>
    <name evidence="9" type="ORF">BDD14_3266</name>
</gene>
<reference evidence="9 10" key="1">
    <citation type="submission" date="2019-02" db="EMBL/GenBank/DDBJ databases">
        <title>Genomic Encyclopedia of Archaeal and Bacterial Type Strains, Phase II (KMG-II): from individual species to whole genera.</title>
        <authorList>
            <person name="Goeker M."/>
        </authorList>
    </citation>
    <scope>NUCLEOTIDE SEQUENCE [LARGE SCALE GENOMIC DNA]</scope>
    <source>
        <strain evidence="9 10">DSM 18101</strain>
    </source>
</reference>
<dbReference type="InterPro" id="IPR005225">
    <property type="entry name" value="Small_GTP-bd"/>
</dbReference>
<feature type="binding site" evidence="6">
    <location>
        <position position="37"/>
    </location>
    <ligand>
        <name>(6S)-5-formyl-5,6,7,8-tetrahydrofolate</name>
        <dbReference type="ChEBI" id="CHEBI:57457"/>
    </ligand>
</feature>
<dbReference type="GO" id="GO:0005829">
    <property type="term" value="C:cytosol"/>
    <property type="evidence" value="ECO:0007669"/>
    <property type="project" value="TreeGrafter"/>
</dbReference>
<dbReference type="PANTHER" id="PTHR42714:SF2">
    <property type="entry name" value="TRNA MODIFICATION GTPASE GTPBP3, MITOCHONDRIAL"/>
    <property type="match status" value="1"/>
</dbReference>
<dbReference type="NCBIfam" id="TIGR00231">
    <property type="entry name" value="small_GTP"/>
    <property type="match status" value="1"/>
</dbReference>
<dbReference type="GO" id="GO:0046872">
    <property type="term" value="F:metal ion binding"/>
    <property type="evidence" value="ECO:0007669"/>
    <property type="project" value="UniProtKB-KW"/>
</dbReference>
<evidence type="ECO:0000256" key="2">
    <source>
        <dbReference type="ARBA" id="ARBA00022694"/>
    </source>
</evidence>
<comment type="function">
    <text evidence="6">Exhibits a very high intrinsic GTPase hydrolysis rate. Involved in the addition of a carboxymethylaminomethyl (cmnm) group at the wobble position (U34) of certain tRNAs, forming tRNA-cmnm(5)s(2)U34.</text>
</comment>
<keyword evidence="10" id="KW-1185">Reference proteome</keyword>
<evidence type="ECO:0000256" key="4">
    <source>
        <dbReference type="ARBA" id="ARBA00022958"/>
    </source>
</evidence>